<dbReference type="AlphaFoldDB" id="A0A7W9BML4"/>
<gene>
    <name evidence="2" type="ORF">FHS72_002944</name>
</gene>
<accession>A0A7W9BML4</accession>
<name>A0A7W9BML4_9RHOB</name>
<evidence type="ECO:0008006" key="4">
    <source>
        <dbReference type="Google" id="ProtNLM"/>
    </source>
</evidence>
<reference evidence="2 3" key="1">
    <citation type="submission" date="2020-08" db="EMBL/GenBank/DDBJ databases">
        <title>Genomic Encyclopedia of Type Strains, Phase IV (KMG-IV): sequencing the most valuable type-strain genomes for metagenomic binning, comparative biology and taxonomic classification.</title>
        <authorList>
            <person name="Goeker M."/>
        </authorList>
    </citation>
    <scope>NUCLEOTIDE SEQUENCE [LARGE SCALE GENOMIC DNA]</scope>
    <source>
        <strain evidence="2 3">DSM 101064</strain>
    </source>
</reference>
<feature type="chain" id="PRO_5030636096" description="Transferrin-binding protein B C-lobe/N-lobe beta barrel domain-containing protein" evidence="1">
    <location>
        <begin position="20"/>
        <end position="214"/>
    </location>
</feature>
<sequence length="214" mass="21636">MLVRSILLTSVALSLAACGGSSSSGPSFSELQQDLEDSTLFTLGEDDDINVASFASLKAAGGATYAGQTAIYLDITDADLDSPVDDYPTPTLLGELALQTSFSDDAGTLTGSMRNFVDSDENAKSGTISITKGEIVNEEGGNIVAALFNGSLSGAGAGSRDYAGITVGAISDAGDLVALGVGGTFAGGSSIPVDLENLDDLEPEYLMILSASEN</sequence>
<keyword evidence="1" id="KW-0732">Signal</keyword>
<keyword evidence="3" id="KW-1185">Reference proteome</keyword>
<protein>
    <recommendedName>
        <fullName evidence="4">Transferrin-binding protein B C-lobe/N-lobe beta barrel domain-containing protein</fullName>
    </recommendedName>
</protein>
<dbReference type="EMBL" id="JACIJM010000009">
    <property type="protein sequence ID" value="MBB5723304.1"/>
    <property type="molecule type" value="Genomic_DNA"/>
</dbReference>
<dbReference type="PROSITE" id="PS51257">
    <property type="entry name" value="PROKAR_LIPOPROTEIN"/>
    <property type="match status" value="1"/>
</dbReference>
<evidence type="ECO:0000313" key="3">
    <source>
        <dbReference type="Proteomes" id="UP000535415"/>
    </source>
</evidence>
<feature type="signal peptide" evidence="1">
    <location>
        <begin position="1"/>
        <end position="19"/>
    </location>
</feature>
<dbReference type="RefSeq" id="WP_183530395.1">
    <property type="nucleotide sequence ID" value="NZ_JACIJM010000009.1"/>
</dbReference>
<comment type="caution">
    <text evidence="2">The sequence shown here is derived from an EMBL/GenBank/DDBJ whole genome shotgun (WGS) entry which is preliminary data.</text>
</comment>
<proteinExistence type="predicted"/>
<evidence type="ECO:0000256" key="1">
    <source>
        <dbReference type="SAM" id="SignalP"/>
    </source>
</evidence>
<dbReference type="Proteomes" id="UP000535415">
    <property type="component" value="Unassembled WGS sequence"/>
</dbReference>
<organism evidence="2 3">
    <name type="scientific">Yoonia ponticola</name>
    <dbReference type="NCBI Taxonomy" id="1524255"/>
    <lineage>
        <taxon>Bacteria</taxon>
        <taxon>Pseudomonadati</taxon>
        <taxon>Pseudomonadota</taxon>
        <taxon>Alphaproteobacteria</taxon>
        <taxon>Rhodobacterales</taxon>
        <taxon>Paracoccaceae</taxon>
        <taxon>Yoonia</taxon>
    </lineage>
</organism>
<evidence type="ECO:0000313" key="2">
    <source>
        <dbReference type="EMBL" id="MBB5723304.1"/>
    </source>
</evidence>